<keyword evidence="3" id="KW-1185">Reference proteome</keyword>
<keyword evidence="2" id="KW-0548">Nucleotidyltransferase</keyword>
<dbReference type="InterPro" id="IPR038727">
    <property type="entry name" value="NadR/Ttd14_AAA_dom"/>
</dbReference>
<dbReference type="Proteomes" id="UP000182771">
    <property type="component" value="Unassembled WGS sequence"/>
</dbReference>
<reference evidence="2 3" key="1">
    <citation type="submission" date="2016-10" db="EMBL/GenBank/DDBJ databases">
        <authorList>
            <person name="Varghese N."/>
            <person name="Submissions S."/>
        </authorList>
    </citation>
    <scope>NUCLEOTIDE SEQUENCE [LARGE SCALE GENOMIC DNA]</scope>
    <source>
        <strain evidence="2 3">DSM 11449</strain>
    </source>
</reference>
<evidence type="ECO:0000313" key="2">
    <source>
        <dbReference type="EMBL" id="SDW01751.1"/>
    </source>
</evidence>
<dbReference type="EMBL" id="FNND01000001">
    <property type="protein sequence ID" value="SDW01751.1"/>
    <property type="molecule type" value="Genomic_DNA"/>
</dbReference>
<dbReference type="GeneID" id="85018098"/>
<proteinExistence type="predicted"/>
<sequence length="182" mass="21603">MEKDLIQQPSLCKRIAFVGPESTGKTTLSELMASLYHTQWVKEYMRLYLQEKWDKQHAVCTWEDLLPIAKGQIRLENEALSKAIGYLFCDTCLLELVIYSYIYYGKCDPVIERQALNHKYEHIFLTYIDTPWVADDLRDKPDEREEVFAFFRDFLEKKSIPFHLLKGDLDDRVEQINQKLTR</sequence>
<dbReference type="AlphaFoldDB" id="A0A1H2Q3P7"/>
<dbReference type="Gene3D" id="3.40.50.300">
    <property type="entry name" value="P-loop containing nucleotide triphosphate hydrolases"/>
    <property type="match status" value="1"/>
</dbReference>
<dbReference type="InterPro" id="IPR052735">
    <property type="entry name" value="NAD_biosynth-regulator"/>
</dbReference>
<comment type="caution">
    <text evidence="2">The sequence shown here is derived from an EMBL/GenBank/DDBJ whole genome shotgun (WGS) entry which is preliminary data.</text>
</comment>
<dbReference type="PANTHER" id="PTHR37512:SF1">
    <property type="entry name" value="NADR_TTD14 AAA DOMAIN-CONTAINING PROTEIN"/>
    <property type="match status" value="1"/>
</dbReference>
<dbReference type="Pfam" id="PF13521">
    <property type="entry name" value="AAA_28"/>
    <property type="match status" value="1"/>
</dbReference>
<dbReference type="RefSeq" id="WP_016419358.1">
    <property type="nucleotide sequence ID" value="NZ_FNND01000001.1"/>
</dbReference>
<keyword evidence="2" id="KW-0808">Transferase</keyword>
<dbReference type="GO" id="GO:0016779">
    <property type="term" value="F:nucleotidyltransferase activity"/>
    <property type="evidence" value="ECO:0007669"/>
    <property type="project" value="UniProtKB-KW"/>
</dbReference>
<feature type="domain" description="NadR/Ttd14 AAA" evidence="1">
    <location>
        <begin position="14"/>
        <end position="172"/>
    </location>
</feature>
<dbReference type="OrthoDB" id="9151999at2"/>
<evidence type="ECO:0000259" key="1">
    <source>
        <dbReference type="Pfam" id="PF13521"/>
    </source>
</evidence>
<gene>
    <name evidence="2" type="ORF">SAMN05444420_10125</name>
</gene>
<dbReference type="PANTHER" id="PTHR37512">
    <property type="entry name" value="TRIFUNCTIONAL NAD BIOSYNTHESIS/REGULATOR PROTEIN NADR"/>
    <property type="match status" value="1"/>
</dbReference>
<organism evidence="2 3">
    <name type="scientific">Capnocytophaga granulosa</name>
    <dbReference type="NCBI Taxonomy" id="45242"/>
    <lineage>
        <taxon>Bacteria</taxon>
        <taxon>Pseudomonadati</taxon>
        <taxon>Bacteroidota</taxon>
        <taxon>Flavobacteriia</taxon>
        <taxon>Flavobacteriales</taxon>
        <taxon>Flavobacteriaceae</taxon>
        <taxon>Capnocytophaga</taxon>
    </lineage>
</organism>
<accession>A0A1H2Q3P7</accession>
<name>A0A1H2Q3P7_9FLAO</name>
<evidence type="ECO:0000313" key="3">
    <source>
        <dbReference type="Proteomes" id="UP000182771"/>
    </source>
</evidence>
<protein>
    <submittedName>
        <fullName evidence="2">Nicotinamide-nucleotide adenylyltransferase, NadR type</fullName>
    </submittedName>
</protein>
<dbReference type="SUPFAM" id="SSF52540">
    <property type="entry name" value="P-loop containing nucleoside triphosphate hydrolases"/>
    <property type="match status" value="1"/>
</dbReference>
<dbReference type="InterPro" id="IPR027417">
    <property type="entry name" value="P-loop_NTPase"/>
</dbReference>